<keyword evidence="2" id="KW-0521">NADP</keyword>
<protein>
    <submittedName>
        <fullName evidence="4">Putative aflatoxin biosynthesis ketoreductase nor-1</fullName>
    </submittedName>
</protein>
<dbReference type="Gene3D" id="3.40.50.720">
    <property type="entry name" value="NAD(P)-binding Rossmann-like Domain"/>
    <property type="match status" value="1"/>
</dbReference>
<dbReference type="GO" id="GO:0016491">
    <property type="term" value="F:oxidoreductase activity"/>
    <property type="evidence" value="ECO:0007669"/>
    <property type="project" value="UniProtKB-KW"/>
</dbReference>
<dbReference type="AlphaFoldDB" id="A0A066XMZ2"/>
<dbReference type="PRINTS" id="PR00081">
    <property type="entry name" value="GDHRDH"/>
</dbReference>
<dbReference type="GO" id="GO:0005737">
    <property type="term" value="C:cytoplasm"/>
    <property type="evidence" value="ECO:0007669"/>
    <property type="project" value="TreeGrafter"/>
</dbReference>
<evidence type="ECO:0000313" key="4">
    <source>
        <dbReference type="EMBL" id="KDN67111.1"/>
    </source>
</evidence>
<accession>A0A066XMZ2</accession>
<evidence type="ECO:0000313" key="5">
    <source>
        <dbReference type="Proteomes" id="UP000027238"/>
    </source>
</evidence>
<reference evidence="5" key="1">
    <citation type="journal article" date="2014" name="Genome Announc.">
        <title>Draft genome sequence of Colletotrichum sublineola, a destructive pathogen of cultivated sorghum.</title>
        <authorList>
            <person name="Baroncelli R."/>
            <person name="Sanz-Martin J.M."/>
            <person name="Rech G.E."/>
            <person name="Sukno S.A."/>
            <person name="Thon M.R."/>
        </authorList>
    </citation>
    <scope>NUCLEOTIDE SEQUENCE [LARGE SCALE GENOMIC DNA]</scope>
    <source>
        <strain evidence="5">TX430BB</strain>
    </source>
</reference>
<evidence type="ECO:0000256" key="3">
    <source>
        <dbReference type="ARBA" id="ARBA00023002"/>
    </source>
</evidence>
<keyword evidence="5" id="KW-1185">Reference proteome</keyword>
<sequence>MAPSTVVLVTGVNKGIGRGLIEQYLSRPNHTVIGSVRDSKAPAAQELKSLPTAEGSKLVLVSIESTSPTDPQQAVKDIEASGIDHVDVVIANAGYSPTPAPPDVVDIQDLIDSLQINTVAPVRLFQAVKPLLEKSSSPKWVSVSSAAASIANLEVHNAAFVGAYGISKAGQDWFTVAVHSGNKNIIAFAIHPGLVQTEMGNAGARSMGMEQAPNTIEESATKTIDLIEKATRETTSGKFINVIDGSEFPW</sequence>
<dbReference type="EMBL" id="JMSE01000842">
    <property type="protein sequence ID" value="KDN67111.1"/>
    <property type="molecule type" value="Genomic_DNA"/>
</dbReference>
<dbReference type="Proteomes" id="UP000027238">
    <property type="component" value="Unassembled WGS sequence"/>
</dbReference>
<organism evidence="4 5">
    <name type="scientific">Colletotrichum sublineola</name>
    <name type="common">Sorghum anthracnose fungus</name>
    <dbReference type="NCBI Taxonomy" id="1173701"/>
    <lineage>
        <taxon>Eukaryota</taxon>
        <taxon>Fungi</taxon>
        <taxon>Dikarya</taxon>
        <taxon>Ascomycota</taxon>
        <taxon>Pezizomycotina</taxon>
        <taxon>Sordariomycetes</taxon>
        <taxon>Hypocreomycetidae</taxon>
        <taxon>Glomerellales</taxon>
        <taxon>Glomerellaceae</taxon>
        <taxon>Colletotrichum</taxon>
        <taxon>Colletotrichum graminicola species complex</taxon>
    </lineage>
</organism>
<evidence type="ECO:0000256" key="1">
    <source>
        <dbReference type="ARBA" id="ARBA00006484"/>
    </source>
</evidence>
<dbReference type="PANTHER" id="PTHR43544">
    <property type="entry name" value="SHORT-CHAIN DEHYDROGENASE/REDUCTASE"/>
    <property type="match status" value="1"/>
</dbReference>
<proteinExistence type="inferred from homology"/>
<dbReference type="OMA" id="WILPAYG"/>
<dbReference type="PANTHER" id="PTHR43544:SF7">
    <property type="entry name" value="NADB-LER2"/>
    <property type="match status" value="1"/>
</dbReference>
<comment type="caution">
    <text evidence="4">The sequence shown here is derived from an EMBL/GenBank/DDBJ whole genome shotgun (WGS) entry which is preliminary data.</text>
</comment>
<gene>
    <name evidence="4" type="ORF">CSUB01_01754</name>
</gene>
<dbReference type="InterPro" id="IPR051468">
    <property type="entry name" value="Fungal_SecMetab_SDRs"/>
</dbReference>
<name>A0A066XMZ2_COLSU</name>
<dbReference type="InterPro" id="IPR036291">
    <property type="entry name" value="NAD(P)-bd_dom_sf"/>
</dbReference>
<evidence type="ECO:0000256" key="2">
    <source>
        <dbReference type="ARBA" id="ARBA00022857"/>
    </source>
</evidence>
<comment type="similarity">
    <text evidence="1">Belongs to the short-chain dehydrogenases/reductases (SDR) family.</text>
</comment>
<dbReference type="eggNOG" id="KOG1611">
    <property type="taxonomic scope" value="Eukaryota"/>
</dbReference>
<dbReference type="HOGENOM" id="CLU_010194_9_1_1"/>
<dbReference type="InterPro" id="IPR002347">
    <property type="entry name" value="SDR_fam"/>
</dbReference>
<dbReference type="Pfam" id="PF00106">
    <property type="entry name" value="adh_short"/>
    <property type="match status" value="1"/>
</dbReference>
<keyword evidence="3" id="KW-0560">Oxidoreductase</keyword>
<dbReference type="SUPFAM" id="SSF51735">
    <property type="entry name" value="NAD(P)-binding Rossmann-fold domains"/>
    <property type="match status" value="1"/>
</dbReference>
<dbReference type="OrthoDB" id="9876299at2759"/>